<dbReference type="Proteomes" id="UP000290289">
    <property type="component" value="Chromosome 11"/>
</dbReference>
<dbReference type="STRING" id="3750.A0A498IQQ1"/>
<gene>
    <name evidence="1" type="ORF">DVH24_005826</name>
</gene>
<name>A0A498IQQ1_MALDO</name>
<evidence type="ECO:0000313" key="1">
    <source>
        <dbReference type="EMBL" id="RXH83573.1"/>
    </source>
</evidence>
<organism evidence="1 2">
    <name type="scientific">Malus domestica</name>
    <name type="common">Apple</name>
    <name type="synonym">Pyrus malus</name>
    <dbReference type="NCBI Taxonomy" id="3750"/>
    <lineage>
        <taxon>Eukaryota</taxon>
        <taxon>Viridiplantae</taxon>
        <taxon>Streptophyta</taxon>
        <taxon>Embryophyta</taxon>
        <taxon>Tracheophyta</taxon>
        <taxon>Spermatophyta</taxon>
        <taxon>Magnoliopsida</taxon>
        <taxon>eudicotyledons</taxon>
        <taxon>Gunneridae</taxon>
        <taxon>Pentapetalae</taxon>
        <taxon>rosids</taxon>
        <taxon>fabids</taxon>
        <taxon>Rosales</taxon>
        <taxon>Rosaceae</taxon>
        <taxon>Amygdaloideae</taxon>
        <taxon>Maleae</taxon>
        <taxon>Malus</taxon>
    </lineage>
</organism>
<sequence length="74" mass="8790">MGQIRPVPLDDNDDRPFEPGNKVDTFQLEAWWLGVVIKREEDEYMAGFMYPPDLLVLRRSELRSHWDLADDVWV</sequence>
<dbReference type="EMBL" id="RDQH01000337">
    <property type="protein sequence ID" value="RXH83573.1"/>
    <property type="molecule type" value="Genomic_DNA"/>
</dbReference>
<evidence type="ECO:0008006" key="3">
    <source>
        <dbReference type="Google" id="ProtNLM"/>
    </source>
</evidence>
<evidence type="ECO:0000313" key="2">
    <source>
        <dbReference type="Proteomes" id="UP000290289"/>
    </source>
</evidence>
<comment type="caution">
    <text evidence="1">The sequence shown here is derived from an EMBL/GenBank/DDBJ whole genome shotgun (WGS) entry which is preliminary data.</text>
</comment>
<keyword evidence="2" id="KW-1185">Reference proteome</keyword>
<protein>
    <recommendedName>
        <fullName evidence="3">Agenet domain-containing protein</fullName>
    </recommendedName>
</protein>
<dbReference type="AlphaFoldDB" id="A0A498IQQ1"/>
<reference evidence="1 2" key="1">
    <citation type="submission" date="2018-10" db="EMBL/GenBank/DDBJ databases">
        <title>A high-quality apple genome assembly.</title>
        <authorList>
            <person name="Hu J."/>
        </authorList>
    </citation>
    <scope>NUCLEOTIDE SEQUENCE [LARGE SCALE GENOMIC DNA]</scope>
    <source>
        <strain evidence="2">cv. HFTH1</strain>
        <tissue evidence="1">Young leaf</tissue>
    </source>
</reference>
<accession>A0A498IQQ1</accession>
<proteinExistence type="predicted"/>